<dbReference type="PROSITE" id="PS51379">
    <property type="entry name" value="4FE4S_FER_2"/>
    <property type="match status" value="1"/>
</dbReference>
<dbReference type="InterPro" id="IPR016169">
    <property type="entry name" value="FAD-bd_PCMH_sub2"/>
</dbReference>
<dbReference type="InterPro" id="IPR016164">
    <property type="entry name" value="FAD-linked_Oxase-like_C"/>
</dbReference>
<dbReference type="Gene3D" id="3.30.43.10">
    <property type="entry name" value="Uridine Diphospho-n-acetylenolpyruvylglucosamine Reductase, domain 2"/>
    <property type="match status" value="1"/>
</dbReference>
<dbReference type="Gene3D" id="3.30.465.10">
    <property type="match status" value="1"/>
</dbReference>
<dbReference type="PROSITE" id="PS51387">
    <property type="entry name" value="FAD_PCMH"/>
    <property type="match status" value="1"/>
</dbReference>
<protein>
    <recommendedName>
        <fullName evidence="10">D-lactate dehydrogenase (cytochrome)</fullName>
        <ecNumber evidence="10">1.1.2.4</ecNumber>
    </recommendedName>
</protein>
<dbReference type="InterPro" id="IPR016167">
    <property type="entry name" value="FAD-bd_PCMH_sub1"/>
</dbReference>
<feature type="domain" description="FAD-binding PCMH-type" evidence="12">
    <location>
        <begin position="45"/>
        <end position="273"/>
    </location>
</feature>
<dbReference type="Pfam" id="PF01565">
    <property type="entry name" value="FAD_binding_4"/>
    <property type="match status" value="1"/>
</dbReference>
<keyword evidence="8" id="KW-0408">Iron</keyword>
<accession>A0A0U5CDS6</accession>
<evidence type="ECO:0000256" key="7">
    <source>
        <dbReference type="ARBA" id="ARBA00023002"/>
    </source>
</evidence>
<dbReference type="InterPro" id="IPR004017">
    <property type="entry name" value="Cys_rich_dom"/>
</dbReference>
<evidence type="ECO:0000259" key="12">
    <source>
        <dbReference type="PROSITE" id="PS51387"/>
    </source>
</evidence>
<dbReference type="PROSITE" id="PS00198">
    <property type="entry name" value="4FE4S_FER_1"/>
    <property type="match status" value="1"/>
</dbReference>
<evidence type="ECO:0000256" key="10">
    <source>
        <dbReference type="ARBA" id="ARBA00038897"/>
    </source>
</evidence>
<comment type="similarity">
    <text evidence="2">Belongs to the FAD-binding oxidoreductase/transferase type 4 family.</text>
</comment>
<keyword evidence="6" id="KW-0809">Transit peptide</keyword>
<evidence type="ECO:0000256" key="9">
    <source>
        <dbReference type="ARBA" id="ARBA00023014"/>
    </source>
</evidence>
<dbReference type="GO" id="GO:1903457">
    <property type="term" value="P:lactate catabolic process"/>
    <property type="evidence" value="ECO:0007669"/>
    <property type="project" value="TreeGrafter"/>
</dbReference>
<proteinExistence type="inferred from homology"/>
<reference evidence="14" key="1">
    <citation type="submission" date="2015-12" db="EMBL/GenBank/DDBJ databases">
        <authorList>
            <person name="Shamseldin A."/>
            <person name="Moawad H."/>
            <person name="Abd El-Rahim W.M."/>
            <person name="Sadowsky M.J."/>
        </authorList>
    </citation>
    <scope>NUCLEOTIDE SEQUENCE [LARGE SCALE GENOMIC DNA]</scope>
    <source>
        <strain evidence="14">JAM AC0309</strain>
    </source>
</reference>
<dbReference type="InterPro" id="IPR016171">
    <property type="entry name" value="Vanillyl_alc_oxidase_C-sub2"/>
</dbReference>
<evidence type="ECO:0000256" key="6">
    <source>
        <dbReference type="ARBA" id="ARBA00022946"/>
    </source>
</evidence>
<dbReference type="AlphaFoldDB" id="A0A0U5CDS6"/>
<dbReference type="InterPro" id="IPR009051">
    <property type="entry name" value="Helical_ferredxn"/>
</dbReference>
<dbReference type="InterPro" id="IPR017896">
    <property type="entry name" value="4Fe4S_Fe-S-bd"/>
</dbReference>
<evidence type="ECO:0000256" key="4">
    <source>
        <dbReference type="ARBA" id="ARBA00022723"/>
    </source>
</evidence>
<dbReference type="Gene3D" id="1.10.45.10">
    <property type="entry name" value="Vanillyl-alcohol Oxidase, Chain A, domain 4"/>
    <property type="match status" value="1"/>
</dbReference>
<dbReference type="GO" id="GO:0004458">
    <property type="term" value="F:D-lactate dehydrogenase (cytochrome) activity"/>
    <property type="evidence" value="ECO:0007669"/>
    <property type="project" value="UniProtKB-EC"/>
</dbReference>
<dbReference type="GO" id="GO:0046872">
    <property type="term" value="F:metal ion binding"/>
    <property type="evidence" value="ECO:0007669"/>
    <property type="project" value="UniProtKB-KW"/>
</dbReference>
<evidence type="ECO:0000313" key="13">
    <source>
        <dbReference type="EMBL" id="BAU31250.1"/>
    </source>
</evidence>
<dbReference type="EC" id="1.1.2.4" evidence="10"/>
<evidence type="ECO:0000259" key="11">
    <source>
        <dbReference type="PROSITE" id="PS51379"/>
    </source>
</evidence>
<dbReference type="SUPFAM" id="SSF56176">
    <property type="entry name" value="FAD-binding/transporter-associated domain-like"/>
    <property type="match status" value="1"/>
</dbReference>
<feature type="domain" description="4Fe-4S ferredoxin-type" evidence="11">
    <location>
        <begin position="537"/>
        <end position="568"/>
    </location>
</feature>
<dbReference type="Pfam" id="PF13183">
    <property type="entry name" value="Fer4_8"/>
    <property type="match status" value="1"/>
</dbReference>
<comment type="cofactor">
    <cofactor evidence="1">
        <name>FAD</name>
        <dbReference type="ChEBI" id="CHEBI:57692"/>
    </cofactor>
</comment>
<dbReference type="EMBL" id="AP017315">
    <property type="protein sequence ID" value="BAU31250.1"/>
    <property type="molecule type" value="Genomic_DNA"/>
</dbReference>
<dbReference type="InterPro" id="IPR036318">
    <property type="entry name" value="FAD-bd_PCMH-like_sf"/>
</dbReference>
<dbReference type="Pfam" id="PF02913">
    <property type="entry name" value="FAD-oxidase_C"/>
    <property type="match status" value="1"/>
</dbReference>
<sequence length="942" mass="99975">MDPMSGLRAVSEADVADLLESVGDASRVRIGALDRVAYASDASHFLNTPDVVVIADSAEEIAKIMRAAASRGRHVTFRSGGTSLSGQSSGDGVMVDVRQRFRSIEVLDEGRRVRVQPGATVRQVNARLARQGYRLGPDPASEVACTIGGVIANNSSGMACGTEENTYRTLESMVIVLPSGTVIDSADPHAEARLNELEPELVNGLVALRDRVRRNPNSVRLIEQHFALKNTMGYGVNSFLDYESPLDMLVHLMIGSEGTLGFVAEATFRTVTLRTHVATGIAVFRDLYSATSALPALVAAGASTLELMDATAIRVGQSLADPPDEIVGLEVGDSAALLIEYHSTDAAELADRVAGGAAALPDDLLVTPFTLSSDPGRRARAWAFRKGLYASVAGARPSGTTALLEDIAVPVETLADTCRSLQELFARYDYKDSVIFGHAKDGNIHFMLTDRFEGETAVARYLDFTEELVNLVLGHGGNLKAEHGTGRAMAPFVQRQYGDELYDVMREIKRLCDPAGILNPGVIIDDDPDAHIANIKLAPTVENEVDRCVECGYCEPVCPSRDLSLTPRQRIVVRRAEVAAREAGDTALASELAVGYQYAGVQTCAVDGMCATACPVDIDTGALMKRFRRENASPVLAAGWSAAARHWNVATRVGATVLSVTKALPAAPTVGATALARAVLGHDTVPRYSAELPAGGTARRGLRDRAATSGEPIAIYLPACVSSMFGPGGGGEGVSSAFLTLLERAEVNVVVPDDIEGLCCGTPWVSKGFAAGAKDMHERLLRSIHTLSVDGTLPVVTDASSCTEGFRHALEGSGMRTIDAVTFVRERVLPRLTVSSQLTRLALHPTCSTAKLGIDGDAYAIAAAVATEVVVPDSWGCCGFSGDRGMLHPELTAAATAKQAAEVIEADAEAHASTNRTCELGMTRATGRRYEHLLEVLERATR</sequence>
<keyword evidence="4" id="KW-0479">Metal-binding</keyword>
<keyword evidence="5" id="KW-0274">FAD</keyword>
<evidence type="ECO:0000256" key="1">
    <source>
        <dbReference type="ARBA" id="ARBA00001974"/>
    </source>
</evidence>
<evidence type="ECO:0000256" key="3">
    <source>
        <dbReference type="ARBA" id="ARBA00022630"/>
    </source>
</evidence>
<dbReference type="KEGG" id="malk:MalAC0309_0375"/>
<dbReference type="PANTHER" id="PTHR11748">
    <property type="entry name" value="D-LACTATE DEHYDROGENASE"/>
    <property type="match status" value="1"/>
</dbReference>
<dbReference type="Gene3D" id="3.30.70.2740">
    <property type="match status" value="1"/>
</dbReference>
<keyword evidence="7" id="KW-0560">Oxidoreductase</keyword>
<dbReference type="Proteomes" id="UP000218965">
    <property type="component" value="Chromosome"/>
</dbReference>
<evidence type="ECO:0000256" key="8">
    <source>
        <dbReference type="ARBA" id="ARBA00023004"/>
    </source>
</evidence>
<dbReference type="InterPro" id="IPR016166">
    <property type="entry name" value="FAD-bd_PCMH"/>
</dbReference>
<dbReference type="InterPro" id="IPR004113">
    <property type="entry name" value="FAD-bd_oxidored_4_C"/>
</dbReference>
<reference evidence="13 14" key="2">
    <citation type="submission" date="2016-01" db="EMBL/GenBank/DDBJ databases">
        <title>Microcella alkaliphila JAM AC0309 whole genome shotgun sequence.</title>
        <authorList>
            <person name="Kurata A."/>
            <person name="Hirose Y."/>
            <person name="Kishimoto N."/>
            <person name="Kobayashi T."/>
        </authorList>
    </citation>
    <scope>NUCLEOTIDE SEQUENCE [LARGE SCALE GENOMIC DNA]</scope>
    <source>
        <strain evidence="13 14">JAM AC0309</strain>
    </source>
</reference>
<evidence type="ECO:0000313" key="14">
    <source>
        <dbReference type="Proteomes" id="UP000218965"/>
    </source>
</evidence>
<keyword evidence="3" id="KW-0285">Flavoprotein</keyword>
<evidence type="ECO:0000256" key="5">
    <source>
        <dbReference type="ARBA" id="ARBA00022827"/>
    </source>
</evidence>
<evidence type="ECO:0000256" key="2">
    <source>
        <dbReference type="ARBA" id="ARBA00008000"/>
    </source>
</evidence>
<dbReference type="SUPFAM" id="SSF46548">
    <property type="entry name" value="alpha-helical ferredoxin"/>
    <property type="match status" value="1"/>
</dbReference>
<dbReference type="GO" id="GO:0008720">
    <property type="term" value="F:D-lactate dehydrogenase (NAD+) activity"/>
    <property type="evidence" value="ECO:0007669"/>
    <property type="project" value="TreeGrafter"/>
</dbReference>
<dbReference type="GO" id="GO:0071949">
    <property type="term" value="F:FAD binding"/>
    <property type="evidence" value="ECO:0007669"/>
    <property type="project" value="InterPro"/>
</dbReference>
<dbReference type="InterPro" id="IPR006094">
    <property type="entry name" value="Oxid_FAD_bind_N"/>
</dbReference>
<dbReference type="Pfam" id="PF02754">
    <property type="entry name" value="CCG"/>
    <property type="match status" value="2"/>
</dbReference>
<dbReference type="InterPro" id="IPR017900">
    <property type="entry name" value="4Fe4S_Fe_S_CS"/>
</dbReference>
<gene>
    <name evidence="13" type="ORF">MalAC0309_0375</name>
</gene>
<name>A0A0U5CDS6_9MICO</name>
<dbReference type="PANTHER" id="PTHR11748:SF111">
    <property type="entry name" value="D-LACTATE DEHYDROGENASE, MITOCHONDRIAL-RELATED"/>
    <property type="match status" value="1"/>
</dbReference>
<keyword evidence="9" id="KW-0411">Iron-sulfur</keyword>
<dbReference type="Gene3D" id="1.10.1060.10">
    <property type="entry name" value="Alpha-helical ferredoxin"/>
    <property type="match status" value="1"/>
</dbReference>
<dbReference type="GO" id="GO:0051536">
    <property type="term" value="F:iron-sulfur cluster binding"/>
    <property type="evidence" value="ECO:0007669"/>
    <property type="project" value="UniProtKB-KW"/>
</dbReference>
<organism evidence="13 14">
    <name type="scientific">Microcella alkaliphila</name>
    <dbReference type="NCBI Taxonomy" id="279828"/>
    <lineage>
        <taxon>Bacteria</taxon>
        <taxon>Bacillati</taxon>
        <taxon>Actinomycetota</taxon>
        <taxon>Actinomycetes</taxon>
        <taxon>Micrococcales</taxon>
        <taxon>Microbacteriaceae</taxon>
        <taxon>Microcella</taxon>
    </lineage>
</organism>
<dbReference type="SUPFAM" id="SSF55103">
    <property type="entry name" value="FAD-linked oxidases, C-terminal domain"/>
    <property type="match status" value="1"/>
</dbReference>